<reference evidence="1 2" key="1">
    <citation type="journal article" date="2018" name="Front. Plant Sci.">
        <title>Red Clover (Trifolium pratense) and Zigzag Clover (T. medium) - A Picture of Genomic Similarities and Differences.</title>
        <authorList>
            <person name="Dluhosova J."/>
            <person name="Istvanek J."/>
            <person name="Nedelnik J."/>
            <person name="Repkova J."/>
        </authorList>
    </citation>
    <scope>NUCLEOTIDE SEQUENCE [LARGE SCALE GENOMIC DNA]</scope>
    <source>
        <strain evidence="2">cv. 10/8</strain>
        <tissue evidence="1">Leaf</tissue>
    </source>
</reference>
<evidence type="ECO:0000313" key="1">
    <source>
        <dbReference type="EMBL" id="MCI44492.1"/>
    </source>
</evidence>
<accession>A0A392S7S5</accession>
<evidence type="ECO:0000313" key="2">
    <source>
        <dbReference type="Proteomes" id="UP000265520"/>
    </source>
</evidence>
<proteinExistence type="predicted"/>
<dbReference type="Proteomes" id="UP000265520">
    <property type="component" value="Unassembled WGS sequence"/>
</dbReference>
<comment type="caution">
    <text evidence="1">The sequence shown here is derived from an EMBL/GenBank/DDBJ whole genome shotgun (WGS) entry which is preliminary data.</text>
</comment>
<sequence>MSRRVLVWFGVETATSFSRTGHGRPTSMPVSWSLSVAPARNFQ</sequence>
<dbReference type="EMBL" id="LXQA010331315">
    <property type="protein sequence ID" value="MCI44492.1"/>
    <property type="molecule type" value="Genomic_DNA"/>
</dbReference>
<protein>
    <submittedName>
        <fullName evidence="1">Uncharacterized protein</fullName>
    </submittedName>
</protein>
<organism evidence="1 2">
    <name type="scientific">Trifolium medium</name>
    <dbReference type="NCBI Taxonomy" id="97028"/>
    <lineage>
        <taxon>Eukaryota</taxon>
        <taxon>Viridiplantae</taxon>
        <taxon>Streptophyta</taxon>
        <taxon>Embryophyta</taxon>
        <taxon>Tracheophyta</taxon>
        <taxon>Spermatophyta</taxon>
        <taxon>Magnoliopsida</taxon>
        <taxon>eudicotyledons</taxon>
        <taxon>Gunneridae</taxon>
        <taxon>Pentapetalae</taxon>
        <taxon>rosids</taxon>
        <taxon>fabids</taxon>
        <taxon>Fabales</taxon>
        <taxon>Fabaceae</taxon>
        <taxon>Papilionoideae</taxon>
        <taxon>50 kb inversion clade</taxon>
        <taxon>NPAAA clade</taxon>
        <taxon>Hologalegina</taxon>
        <taxon>IRL clade</taxon>
        <taxon>Trifolieae</taxon>
        <taxon>Trifolium</taxon>
    </lineage>
</organism>
<name>A0A392S7S5_9FABA</name>
<feature type="non-terminal residue" evidence="1">
    <location>
        <position position="43"/>
    </location>
</feature>
<dbReference type="AlphaFoldDB" id="A0A392S7S5"/>
<keyword evidence="2" id="KW-1185">Reference proteome</keyword>